<dbReference type="STRING" id="574087.Acear_0306"/>
<dbReference type="NCBIfam" id="TIGR00744">
    <property type="entry name" value="ROK_glcA_fam"/>
    <property type="match status" value="1"/>
</dbReference>
<protein>
    <recommendedName>
        <fullName evidence="3">Glucokinase</fullName>
        <ecNumber evidence="2">2.7.1.2</ecNumber>
    </recommendedName>
    <alternativeName>
        <fullName evidence="8">Glucose kinase</fullName>
    </alternativeName>
</protein>
<evidence type="ECO:0000256" key="8">
    <source>
        <dbReference type="ARBA" id="ARBA00032386"/>
    </source>
</evidence>
<proteinExistence type="inferred from homology"/>
<dbReference type="eggNOG" id="COG1940">
    <property type="taxonomic scope" value="Bacteria"/>
</dbReference>
<comment type="similarity">
    <text evidence="1">Belongs to the ROK (NagC/XylR) family.</text>
</comment>
<sequence length="323" mass="33907">MAGYVIGVDLGGTKILTVLANLQGEIIAKKRSATKSEQGAEKVIDRILTTIDQVLADSDLTIDEIEAIGVGAPGPLSVKEGIIHHAPNLGWKDLNLKQLLESELNIPVFIENDANTAALGSKWFGAGKDKQNMIYLTVSTGIGSGIIIDNKLYHGISDSAGEVGHMVLDPESDVRCRCGDYGCWEALASGTALGRLGQKAVSSSSYSLMEELVDSTDQIDGAVVTEAAAQGDKTAKKILNQVTNYLGIGIANLLNILNPELIVVGGGVSQAGDIVLEPVREIALKRAMETPAKEVEIVRTQLGDNIGAIGAVAKALTQLGILN</sequence>
<organism evidence="9 10">
    <name type="scientific">Acetohalobium arabaticum (strain ATCC 49924 / DSM 5501 / Z-7288)</name>
    <dbReference type="NCBI Taxonomy" id="574087"/>
    <lineage>
        <taxon>Bacteria</taxon>
        <taxon>Bacillati</taxon>
        <taxon>Bacillota</taxon>
        <taxon>Clostridia</taxon>
        <taxon>Halanaerobiales</taxon>
        <taxon>Halobacteroidaceae</taxon>
        <taxon>Acetohalobium</taxon>
    </lineage>
</organism>
<dbReference type="Proteomes" id="UP000001661">
    <property type="component" value="Chromosome"/>
</dbReference>
<keyword evidence="5" id="KW-0547">Nucleotide-binding</keyword>
<keyword evidence="4" id="KW-0808">Transferase</keyword>
<dbReference type="OrthoDB" id="9795247at2"/>
<dbReference type="InterPro" id="IPR004654">
    <property type="entry name" value="ROK_glcA"/>
</dbReference>
<dbReference type="EC" id="2.7.1.2" evidence="2"/>
<dbReference type="Pfam" id="PF00480">
    <property type="entry name" value="ROK"/>
    <property type="match status" value="1"/>
</dbReference>
<dbReference type="CDD" id="cd24076">
    <property type="entry name" value="ASKHA_ATPase_ROK_BsXylR-like"/>
    <property type="match status" value="1"/>
</dbReference>
<evidence type="ECO:0000256" key="5">
    <source>
        <dbReference type="ARBA" id="ARBA00022741"/>
    </source>
</evidence>
<evidence type="ECO:0000256" key="1">
    <source>
        <dbReference type="ARBA" id="ARBA00006479"/>
    </source>
</evidence>
<dbReference type="KEGG" id="aar:Acear_0306"/>
<evidence type="ECO:0000256" key="7">
    <source>
        <dbReference type="ARBA" id="ARBA00022840"/>
    </source>
</evidence>
<evidence type="ECO:0000256" key="3">
    <source>
        <dbReference type="ARBA" id="ARBA00014701"/>
    </source>
</evidence>
<dbReference type="GO" id="GO:0006096">
    <property type="term" value="P:glycolytic process"/>
    <property type="evidence" value="ECO:0007669"/>
    <property type="project" value="InterPro"/>
</dbReference>
<dbReference type="PANTHER" id="PTHR18964:SF149">
    <property type="entry name" value="BIFUNCTIONAL UDP-N-ACETYLGLUCOSAMINE 2-EPIMERASE_N-ACETYLMANNOSAMINE KINASE"/>
    <property type="match status" value="1"/>
</dbReference>
<keyword evidence="10" id="KW-1185">Reference proteome</keyword>
<dbReference type="SUPFAM" id="SSF53067">
    <property type="entry name" value="Actin-like ATPase domain"/>
    <property type="match status" value="1"/>
</dbReference>
<evidence type="ECO:0000256" key="6">
    <source>
        <dbReference type="ARBA" id="ARBA00022777"/>
    </source>
</evidence>
<dbReference type="GO" id="GO:0004340">
    <property type="term" value="F:glucokinase activity"/>
    <property type="evidence" value="ECO:0007669"/>
    <property type="project" value="UniProtKB-EC"/>
</dbReference>
<dbReference type="PANTHER" id="PTHR18964">
    <property type="entry name" value="ROK (REPRESSOR, ORF, KINASE) FAMILY"/>
    <property type="match status" value="1"/>
</dbReference>
<dbReference type="GO" id="GO:0005524">
    <property type="term" value="F:ATP binding"/>
    <property type="evidence" value="ECO:0007669"/>
    <property type="project" value="UniProtKB-KW"/>
</dbReference>
<keyword evidence="6 9" id="KW-0418">Kinase</keyword>
<dbReference type="Gene3D" id="3.30.420.40">
    <property type="match status" value="2"/>
</dbReference>
<dbReference type="AlphaFoldDB" id="D9QU62"/>
<evidence type="ECO:0000313" key="10">
    <source>
        <dbReference type="Proteomes" id="UP000001661"/>
    </source>
</evidence>
<reference evidence="9 10" key="1">
    <citation type="journal article" date="2010" name="Stand. Genomic Sci.">
        <title>Complete genome sequence of Acetohalobium arabaticum type strain (Z-7288).</title>
        <authorList>
            <person name="Sikorski J."/>
            <person name="Lapidus A."/>
            <person name="Chertkov O."/>
            <person name="Lucas S."/>
            <person name="Copeland A."/>
            <person name="Glavina Del Rio T."/>
            <person name="Nolan M."/>
            <person name="Tice H."/>
            <person name="Cheng J.F."/>
            <person name="Han C."/>
            <person name="Brambilla E."/>
            <person name="Pitluck S."/>
            <person name="Liolios K."/>
            <person name="Ivanova N."/>
            <person name="Mavromatis K."/>
            <person name="Mikhailova N."/>
            <person name="Pati A."/>
            <person name="Bruce D."/>
            <person name="Detter C."/>
            <person name="Tapia R."/>
            <person name="Goodwin L."/>
            <person name="Chen A."/>
            <person name="Palaniappan K."/>
            <person name="Land M."/>
            <person name="Hauser L."/>
            <person name="Chang Y.J."/>
            <person name="Jeffries C.D."/>
            <person name="Rohde M."/>
            <person name="Goker M."/>
            <person name="Spring S."/>
            <person name="Woyke T."/>
            <person name="Bristow J."/>
            <person name="Eisen J.A."/>
            <person name="Markowitz V."/>
            <person name="Hugenholtz P."/>
            <person name="Kyrpides N.C."/>
            <person name="Klenk H.P."/>
        </authorList>
    </citation>
    <scope>NUCLEOTIDE SEQUENCE [LARGE SCALE GENOMIC DNA]</scope>
    <source>
        <strain evidence="10">ATCC 49924 / DSM 5501 / Z-7288</strain>
    </source>
</reference>
<dbReference type="GO" id="GO:0005737">
    <property type="term" value="C:cytoplasm"/>
    <property type="evidence" value="ECO:0007669"/>
    <property type="project" value="InterPro"/>
</dbReference>
<dbReference type="HOGENOM" id="CLU_036604_0_4_9"/>
<accession>D9QU62</accession>
<evidence type="ECO:0000256" key="4">
    <source>
        <dbReference type="ARBA" id="ARBA00022679"/>
    </source>
</evidence>
<gene>
    <name evidence="9" type="ordered locus">Acear_0306</name>
</gene>
<evidence type="ECO:0000256" key="2">
    <source>
        <dbReference type="ARBA" id="ARBA00012323"/>
    </source>
</evidence>
<evidence type="ECO:0000313" key="9">
    <source>
        <dbReference type="EMBL" id="ADL11855.1"/>
    </source>
</evidence>
<dbReference type="RefSeq" id="WP_013277301.1">
    <property type="nucleotide sequence ID" value="NC_014378.1"/>
</dbReference>
<dbReference type="InterPro" id="IPR043129">
    <property type="entry name" value="ATPase_NBD"/>
</dbReference>
<keyword evidence="7" id="KW-0067">ATP-binding</keyword>
<dbReference type="EMBL" id="CP002105">
    <property type="protein sequence ID" value="ADL11855.1"/>
    <property type="molecule type" value="Genomic_DNA"/>
</dbReference>
<dbReference type="PROSITE" id="PS01125">
    <property type="entry name" value="ROK"/>
    <property type="match status" value="1"/>
</dbReference>
<dbReference type="InterPro" id="IPR049874">
    <property type="entry name" value="ROK_cs"/>
</dbReference>
<dbReference type="InterPro" id="IPR000600">
    <property type="entry name" value="ROK"/>
</dbReference>
<name>D9QU62_ACEAZ</name>